<dbReference type="EnsemblMetazoa" id="CapteT220493">
    <property type="protein sequence ID" value="CapteP220493"/>
    <property type="gene ID" value="CapteG220493"/>
</dbReference>
<dbReference type="PANTHER" id="PTHR36981">
    <property type="entry name" value="ZGC:195170"/>
    <property type="match status" value="1"/>
</dbReference>
<dbReference type="OrthoDB" id="7323539at2759"/>
<feature type="compositionally biased region" description="Low complexity" evidence="1">
    <location>
        <begin position="452"/>
        <end position="461"/>
    </location>
</feature>
<dbReference type="EMBL" id="KB312294">
    <property type="protein sequence ID" value="ELT87512.1"/>
    <property type="molecule type" value="Genomic_DNA"/>
</dbReference>
<reference evidence="4" key="1">
    <citation type="submission" date="2012-12" db="EMBL/GenBank/DDBJ databases">
        <authorList>
            <person name="Hellsten U."/>
            <person name="Grimwood J."/>
            <person name="Chapman J.A."/>
            <person name="Shapiro H."/>
            <person name="Aerts A."/>
            <person name="Otillar R.P."/>
            <person name="Terry A.Y."/>
            <person name="Boore J.L."/>
            <person name="Simakov O."/>
            <person name="Marletaz F."/>
            <person name="Cho S.-J."/>
            <person name="Edsinger-Gonzales E."/>
            <person name="Havlak P."/>
            <person name="Kuo D.-H."/>
            <person name="Larsson T."/>
            <person name="Lv J."/>
            <person name="Arendt D."/>
            <person name="Savage R."/>
            <person name="Osoegawa K."/>
            <person name="de Jong P."/>
            <person name="Lindberg D.R."/>
            <person name="Seaver E.C."/>
            <person name="Weisblat D.A."/>
            <person name="Putnam N.H."/>
            <person name="Grigoriev I.V."/>
            <person name="Rokhsar D.S."/>
        </authorList>
    </citation>
    <scope>NUCLEOTIDE SEQUENCE</scope>
    <source>
        <strain evidence="4">I ESC-2004</strain>
    </source>
</reference>
<evidence type="ECO:0000313" key="3">
    <source>
        <dbReference type="EnsemblMetazoa" id="CapteP220493"/>
    </source>
</evidence>
<organism evidence="2">
    <name type="scientific">Capitella teleta</name>
    <name type="common">Polychaete worm</name>
    <dbReference type="NCBI Taxonomy" id="283909"/>
    <lineage>
        <taxon>Eukaryota</taxon>
        <taxon>Metazoa</taxon>
        <taxon>Spiralia</taxon>
        <taxon>Lophotrochozoa</taxon>
        <taxon>Annelida</taxon>
        <taxon>Polychaeta</taxon>
        <taxon>Sedentaria</taxon>
        <taxon>Scolecida</taxon>
        <taxon>Capitellidae</taxon>
        <taxon>Capitella</taxon>
    </lineage>
</organism>
<sequence>MVHDRLPREYAHQPIRIVESETSDENHSTTASEEESTAEEATENRLASVNTWCRCGMCESETLGDEKEAICCLEVPNCVKMIAAEASADKQCITLHPDFDVLCLHATVLRNVLVSLNHTRMDDWNISNLDNRSYRWAAYRQFTCTVSSLSACLCEFYQPQEISSAREILWKEYEQVISTLTKKTRRSQAPTDAVSAKPFAEDIGVWINHVKNNTSASIMTTFCAVNIRKIPNCPPEEINLFSIVARLGALEKKLEDSEPTVHRVQTRENIAAPLAPVADDQLQTPVNEPPQKTSGVRPLVAQAEWTSVVKKRMNKKKKICIAAKELTTVVGSASDCSIKASEPVRHVFINKVDKQCTNENIHDYIKKKGIIPKDVRRTSKEGWLSTSFKISVPSVNFNDLLKAEFWPSGIRCREWLSYIPRKRIGSANADLNENDAFLSDGLSEEEEDAHDSFATSDAAAAHHSHHG</sequence>
<dbReference type="HOGENOM" id="CLU_585605_0_0_1"/>
<proteinExistence type="predicted"/>
<feature type="region of interest" description="Disordered" evidence="1">
    <location>
        <begin position="13"/>
        <end position="43"/>
    </location>
</feature>
<dbReference type="EMBL" id="AMQN01015859">
    <property type="status" value="NOT_ANNOTATED_CDS"/>
    <property type="molecule type" value="Genomic_DNA"/>
</dbReference>
<evidence type="ECO:0000313" key="4">
    <source>
        <dbReference type="Proteomes" id="UP000014760"/>
    </source>
</evidence>
<name>R7T3V3_CAPTE</name>
<feature type="region of interest" description="Disordered" evidence="1">
    <location>
        <begin position="448"/>
        <end position="467"/>
    </location>
</feature>
<dbReference type="AlphaFoldDB" id="R7T3V3"/>
<accession>R7T3V3</accession>
<evidence type="ECO:0000256" key="1">
    <source>
        <dbReference type="SAM" id="MobiDB-lite"/>
    </source>
</evidence>
<reference evidence="2 4" key="2">
    <citation type="journal article" date="2013" name="Nature">
        <title>Insights into bilaterian evolution from three spiralian genomes.</title>
        <authorList>
            <person name="Simakov O."/>
            <person name="Marletaz F."/>
            <person name="Cho S.J."/>
            <person name="Edsinger-Gonzales E."/>
            <person name="Havlak P."/>
            <person name="Hellsten U."/>
            <person name="Kuo D.H."/>
            <person name="Larsson T."/>
            <person name="Lv J."/>
            <person name="Arendt D."/>
            <person name="Savage R."/>
            <person name="Osoegawa K."/>
            <person name="de Jong P."/>
            <person name="Grimwood J."/>
            <person name="Chapman J.A."/>
            <person name="Shapiro H."/>
            <person name="Aerts A."/>
            <person name="Otillar R.P."/>
            <person name="Terry A.Y."/>
            <person name="Boore J.L."/>
            <person name="Grigoriev I.V."/>
            <person name="Lindberg D.R."/>
            <person name="Seaver E.C."/>
            <person name="Weisblat D.A."/>
            <person name="Putnam N.H."/>
            <person name="Rokhsar D.S."/>
        </authorList>
    </citation>
    <scope>NUCLEOTIDE SEQUENCE</scope>
    <source>
        <strain evidence="2 4">I ESC-2004</strain>
    </source>
</reference>
<evidence type="ECO:0000313" key="2">
    <source>
        <dbReference type="EMBL" id="ELT87512.1"/>
    </source>
</evidence>
<dbReference type="EMBL" id="AMQN01015860">
    <property type="status" value="NOT_ANNOTATED_CDS"/>
    <property type="molecule type" value="Genomic_DNA"/>
</dbReference>
<keyword evidence="4" id="KW-1185">Reference proteome</keyword>
<reference evidence="3" key="3">
    <citation type="submission" date="2015-06" db="UniProtKB">
        <authorList>
            <consortium name="EnsemblMetazoa"/>
        </authorList>
    </citation>
    <scope>IDENTIFICATION</scope>
</reference>
<gene>
    <name evidence="2" type="ORF">CAPTEDRAFT_220493</name>
</gene>
<feature type="compositionally biased region" description="Acidic residues" evidence="1">
    <location>
        <begin position="32"/>
        <end position="41"/>
    </location>
</feature>
<protein>
    <submittedName>
        <fullName evidence="2 3">Uncharacterized protein</fullName>
    </submittedName>
</protein>
<dbReference type="Proteomes" id="UP000014760">
    <property type="component" value="Unassembled WGS sequence"/>
</dbReference>
<dbReference type="PANTHER" id="PTHR36981:SF1">
    <property type="entry name" value="P2X PURINORECEPTOR 7 INTRACELLULAR DOMAIN-CONTAINING PROTEIN"/>
    <property type="match status" value="1"/>
</dbReference>